<evidence type="ECO:0000313" key="1">
    <source>
        <dbReference type="EMBL" id="HAC6258060.1"/>
    </source>
</evidence>
<evidence type="ECO:0000313" key="4">
    <source>
        <dbReference type="EMBL" id="HAD0191332.1"/>
    </source>
</evidence>
<sequence>MPTGIKPIFINNMMSTYGLSHPHDSKVFPDLPEHQDNPSQLRLQHDGLATDDKARLEPMCLAEYLISGPGGMDPDIEIDDDTYDECREVLSRILEDAYTQSGTFRRLMNYAYDQELHDVEQRWLLGAGENFGTTVTDEDLESSEGRKVIALNLDDTDDDSIPEYYESNDGPQQFDTTRSFIHEVVHALTH</sequence>
<reference evidence="1" key="1">
    <citation type="journal article" date="2018" name="Genome Biol.">
        <title>SKESA: strategic k-mer extension for scrupulous assemblies.</title>
        <authorList>
            <person name="Souvorov A."/>
            <person name="Agarwala R."/>
            <person name="Lipman D.J."/>
        </authorList>
    </citation>
    <scope>NUCLEOTIDE SEQUENCE</scope>
    <source>
        <strain evidence="3">96-7896</strain>
        <strain evidence="2">R27</strain>
        <strain evidence="1">R39</strain>
        <strain evidence="4">U310</strain>
    </source>
</reference>
<dbReference type="Pfam" id="PF07108">
    <property type="entry name" value="PipA"/>
    <property type="match status" value="1"/>
</dbReference>
<reference evidence="1" key="2">
    <citation type="submission" date="2019-01" db="EMBL/GenBank/DDBJ databases">
        <authorList>
            <consortium name="NCBI Pathogen Detection Project"/>
        </authorList>
    </citation>
    <scope>NUCLEOTIDE SEQUENCE</scope>
    <source>
        <strain evidence="3">96-7896</strain>
        <strain evidence="2">R27</strain>
        <strain evidence="1">R39</strain>
        <strain evidence="4">U310</strain>
    </source>
</reference>
<proteinExistence type="predicted"/>
<dbReference type="EMBL" id="DAANJX010000091">
    <property type="protein sequence ID" value="HAD0191332.1"/>
    <property type="molecule type" value="Genomic_DNA"/>
</dbReference>
<dbReference type="EMBL" id="DAAMDQ010000076">
    <property type="protein sequence ID" value="HAC6258060.1"/>
    <property type="molecule type" value="Genomic_DNA"/>
</dbReference>
<name>A0A701N6H2_SALTM</name>
<dbReference type="EMBL" id="DAANJA010000089">
    <property type="protein sequence ID" value="HAD0080189.1"/>
    <property type="molecule type" value="Genomic_DNA"/>
</dbReference>
<comment type="caution">
    <text evidence="1">The sequence shown here is derived from an EMBL/GenBank/DDBJ whole genome shotgun (WGS) entry which is preliminary data.</text>
</comment>
<dbReference type="EMBL" id="DAAMEC010000096">
    <property type="protein sequence ID" value="HAC6272925.1"/>
    <property type="molecule type" value="Genomic_DNA"/>
</dbReference>
<evidence type="ECO:0000313" key="3">
    <source>
        <dbReference type="EMBL" id="HAD0080189.1"/>
    </source>
</evidence>
<gene>
    <name evidence="1" type="ORF">G0A53_24615</name>
    <name evidence="2" type="ORF">G0A70_26335</name>
    <name evidence="4" type="ORF">G0L78_24350</name>
    <name evidence="3" type="ORF">GTH70_24050</name>
</gene>
<feature type="non-terminal residue" evidence="1">
    <location>
        <position position="190"/>
    </location>
</feature>
<dbReference type="InterPro" id="IPR010777">
    <property type="entry name" value="PipA"/>
</dbReference>
<accession>A0A701N6H2</accession>
<organism evidence="1">
    <name type="scientific">Salmonella typhimurium</name>
    <dbReference type="NCBI Taxonomy" id="90371"/>
    <lineage>
        <taxon>Bacteria</taxon>
        <taxon>Pseudomonadati</taxon>
        <taxon>Pseudomonadota</taxon>
        <taxon>Gammaproteobacteria</taxon>
        <taxon>Enterobacterales</taxon>
        <taxon>Enterobacteriaceae</taxon>
        <taxon>Salmonella</taxon>
    </lineage>
</organism>
<dbReference type="AlphaFoldDB" id="A0A701N6H2"/>
<protein>
    <submittedName>
        <fullName evidence="1">PipA/GogA/GtgA family type III secretion system effector</fullName>
    </submittedName>
</protein>
<evidence type="ECO:0000313" key="2">
    <source>
        <dbReference type="EMBL" id="HAC6272925.1"/>
    </source>
</evidence>